<dbReference type="GO" id="GO:0009229">
    <property type="term" value="P:thiamine diphosphate biosynthetic process"/>
    <property type="evidence" value="ECO:0007669"/>
    <property type="project" value="UniProtKB-UniRule"/>
</dbReference>
<evidence type="ECO:0000256" key="11">
    <source>
        <dbReference type="HAMAP-Rule" id="MF_00228"/>
    </source>
</evidence>
<sequence>MQFRYLDLIRECNPLVHCMTNIVVTNFSANGLLALGASPFMSTMSEEAAEIQQFSNALLLNIGTIHDFDVDAMIIAGQAANQHGVPVVLDPVGAGATAYRRTTVKKILDKVNISAIRGNVSEVAFLAGVAWQVKGVDAGRGNGDIAEIARITAQKYQCCVAISGEIDYISDGKQVAKIYNGTTLLPKITGSGCLLGATVGAFLGVAEKGDEFHACLEAGTGFAVAGELAAQGLNNQLGSFAVQFINQLADLTSEKINQLARIEYV</sequence>
<evidence type="ECO:0000256" key="9">
    <source>
        <dbReference type="ARBA" id="ARBA00022842"/>
    </source>
</evidence>
<keyword evidence="7 11" id="KW-0418">Kinase</keyword>
<dbReference type="PIRSF" id="PIRSF000513">
    <property type="entry name" value="Thz_kinase"/>
    <property type="match status" value="1"/>
</dbReference>
<dbReference type="GO" id="GO:0004417">
    <property type="term" value="F:hydroxyethylthiazole kinase activity"/>
    <property type="evidence" value="ECO:0007669"/>
    <property type="project" value="UniProtKB-UniRule"/>
</dbReference>
<comment type="caution">
    <text evidence="12">The sequence shown here is derived from an EMBL/GenBank/DDBJ whole genome shotgun (WGS) entry which is preliminary data.</text>
</comment>
<evidence type="ECO:0000256" key="3">
    <source>
        <dbReference type="ARBA" id="ARBA00004868"/>
    </source>
</evidence>
<comment type="pathway">
    <text evidence="3 11">Cofactor biosynthesis; thiamine diphosphate biosynthesis; 4-methyl-5-(2-phosphoethyl)-thiazole from 5-(2-hydroxyethyl)-4-methylthiazole: step 1/1.</text>
</comment>
<evidence type="ECO:0000256" key="7">
    <source>
        <dbReference type="ARBA" id="ARBA00022777"/>
    </source>
</evidence>
<keyword evidence="10 11" id="KW-0784">Thiamine biosynthesis</keyword>
<accession>A0A4R1KWS4</accession>
<dbReference type="GO" id="GO:0000287">
    <property type="term" value="F:magnesium ion binding"/>
    <property type="evidence" value="ECO:0007669"/>
    <property type="project" value="UniProtKB-UniRule"/>
</dbReference>
<dbReference type="UniPathway" id="UPA00060">
    <property type="reaction ID" value="UER00139"/>
</dbReference>
<dbReference type="InterPro" id="IPR029056">
    <property type="entry name" value="Ribokinase-like"/>
</dbReference>
<name>A0A4R1KWS4_9PAST</name>
<dbReference type="RefSeq" id="WP_132302190.1">
    <property type="nucleotide sequence ID" value="NZ_CP170642.1"/>
</dbReference>
<evidence type="ECO:0000256" key="2">
    <source>
        <dbReference type="ARBA" id="ARBA00001946"/>
    </source>
</evidence>
<reference evidence="12 13" key="1">
    <citation type="submission" date="2019-03" db="EMBL/GenBank/DDBJ databases">
        <title>Genomic Encyclopedia of Type Strains, Phase IV (KMG-IV): sequencing the most valuable type-strain genomes for metagenomic binning, comparative biology and taxonomic classification.</title>
        <authorList>
            <person name="Goeker M."/>
        </authorList>
    </citation>
    <scope>NUCLEOTIDE SEQUENCE [LARGE SCALE GENOMIC DNA]</scope>
    <source>
        <strain evidence="12 13">DSM 10053</strain>
    </source>
</reference>
<protein>
    <recommendedName>
        <fullName evidence="11">Hydroxyethylthiazole kinase</fullName>
        <ecNumber evidence="11">2.7.1.50</ecNumber>
    </recommendedName>
    <alternativeName>
        <fullName evidence="11">4-methyl-5-beta-hydroxyethylthiazole kinase</fullName>
        <shortName evidence="11">TH kinase</shortName>
        <shortName evidence="11">Thz kinase</shortName>
    </alternativeName>
</protein>
<dbReference type="Proteomes" id="UP000295496">
    <property type="component" value="Unassembled WGS sequence"/>
</dbReference>
<feature type="binding site" evidence="11">
    <location>
        <position position="190"/>
    </location>
    <ligand>
        <name>substrate</name>
    </ligand>
</feature>
<feature type="binding site" evidence="11">
    <location>
        <position position="41"/>
    </location>
    <ligand>
        <name>substrate</name>
    </ligand>
</feature>
<keyword evidence="13" id="KW-1185">Reference proteome</keyword>
<dbReference type="EMBL" id="SMGJ01000004">
    <property type="protein sequence ID" value="TCK69664.1"/>
    <property type="molecule type" value="Genomic_DNA"/>
</dbReference>
<evidence type="ECO:0000256" key="5">
    <source>
        <dbReference type="ARBA" id="ARBA00022723"/>
    </source>
</evidence>
<feature type="binding site" evidence="11">
    <location>
        <position position="163"/>
    </location>
    <ligand>
        <name>ATP</name>
        <dbReference type="ChEBI" id="CHEBI:30616"/>
    </ligand>
</feature>
<keyword evidence="4 11" id="KW-0808">Transferase</keyword>
<dbReference type="PRINTS" id="PR01099">
    <property type="entry name" value="HYETHTZKNASE"/>
</dbReference>
<evidence type="ECO:0000313" key="13">
    <source>
        <dbReference type="Proteomes" id="UP000295496"/>
    </source>
</evidence>
<evidence type="ECO:0000256" key="8">
    <source>
        <dbReference type="ARBA" id="ARBA00022840"/>
    </source>
</evidence>
<evidence type="ECO:0000256" key="6">
    <source>
        <dbReference type="ARBA" id="ARBA00022741"/>
    </source>
</evidence>
<dbReference type="EC" id="2.7.1.50" evidence="11"/>
<dbReference type="InterPro" id="IPR000417">
    <property type="entry name" value="Hyethyz_kinase"/>
</dbReference>
<dbReference type="OrthoDB" id="8909021at2"/>
<evidence type="ECO:0000313" key="12">
    <source>
        <dbReference type="EMBL" id="TCK69664.1"/>
    </source>
</evidence>
<feature type="binding site" evidence="11">
    <location>
        <position position="117"/>
    </location>
    <ligand>
        <name>ATP</name>
        <dbReference type="ChEBI" id="CHEBI:30616"/>
    </ligand>
</feature>
<proteinExistence type="inferred from homology"/>
<keyword evidence="8 11" id="KW-0067">ATP-binding</keyword>
<organism evidence="12 13">
    <name type="scientific">Lonepinella koalarum</name>
    <dbReference type="NCBI Taxonomy" id="53417"/>
    <lineage>
        <taxon>Bacteria</taxon>
        <taxon>Pseudomonadati</taxon>
        <taxon>Pseudomonadota</taxon>
        <taxon>Gammaproteobacteria</taxon>
        <taxon>Pasteurellales</taxon>
        <taxon>Pasteurellaceae</taxon>
        <taxon>Lonepinella</taxon>
    </lineage>
</organism>
<dbReference type="CDD" id="cd01170">
    <property type="entry name" value="THZ_kinase"/>
    <property type="match status" value="1"/>
</dbReference>
<keyword evidence="6 11" id="KW-0547">Nucleotide-binding</keyword>
<gene>
    <name evidence="11" type="primary">thiM</name>
    <name evidence="12" type="ORF">EV692_1590</name>
</gene>
<dbReference type="NCBIfam" id="TIGR00694">
    <property type="entry name" value="thiM"/>
    <property type="match status" value="1"/>
</dbReference>
<dbReference type="GO" id="GO:0009228">
    <property type="term" value="P:thiamine biosynthetic process"/>
    <property type="evidence" value="ECO:0007669"/>
    <property type="project" value="UniProtKB-KW"/>
</dbReference>
<evidence type="ECO:0000256" key="10">
    <source>
        <dbReference type="ARBA" id="ARBA00022977"/>
    </source>
</evidence>
<dbReference type="NCBIfam" id="NF006830">
    <property type="entry name" value="PRK09355.1"/>
    <property type="match status" value="1"/>
</dbReference>
<dbReference type="AlphaFoldDB" id="A0A4R1KWS4"/>
<dbReference type="SUPFAM" id="SSF53613">
    <property type="entry name" value="Ribokinase-like"/>
    <property type="match status" value="1"/>
</dbReference>
<evidence type="ECO:0000256" key="4">
    <source>
        <dbReference type="ARBA" id="ARBA00022679"/>
    </source>
</evidence>
<comment type="function">
    <text evidence="11">Catalyzes the phosphorylation of the hydroxyl group of 4-methyl-5-beta-hydroxyethylthiazole (THZ).</text>
</comment>
<keyword evidence="9 11" id="KW-0460">Magnesium</keyword>
<dbReference type="HAMAP" id="MF_00228">
    <property type="entry name" value="Thz_kinase"/>
    <property type="match status" value="1"/>
</dbReference>
<comment type="cofactor">
    <cofactor evidence="2 11">
        <name>Mg(2+)</name>
        <dbReference type="ChEBI" id="CHEBI:18420"/>
    </cofactor>
</comment>
<dbReference type="GO" id="GO:0005524">
    <property type="term" value="F:ATP binding"/>
    <property type="evidence" value="ECO:0007669"/>
    <property type="project" value="UniProtKB-UniRule"/>
</dbReference>
<keyword evidence="5 11" id="KW-0479">Metal-binding</keyword>
<evidence type="ECO:0000256" key="1">
    <source>
        <dbReference type="ARBA" id="ARBA00001771"/>
    </source>
</evidence>
<comment type="catalytic activity">
    <reaction evidence="1 11">
        <text>5-(2-hydroxyethyl)-4-methylthiazole + ATP = 4-methyl-5-(2-phosphooxyethyl)-thiazole + ADP + H(+)</text>
        <dbReference type="Rhea" id="RHEA:24212"/>
        <dbReference type="ChEBI" id="CHEBI:15378"/>
        <dbReference type="ChEBI" id="CHEBI:17957"/>
        <dbReference type="ChEBI" id="CHEBI:30616"/>
        <dbReference type="ChEBI" id="CHEBI:58296"/>
        <dbReference type="ChEBI" id="CHEBI:456216"/>
        <dbReference type="EC" id="2.7.1.50"/>
    </reaction>
</comment>
<dbReference type="Pfam" id="PF02110">
    <property type="entry name" value="HK"/>
    <property type="match status" value="1"/>
</dbReference>
<dbReference type="Gene3D" id="3.40.1190.20">
    <property type="match status" value="1"/>
</dbReference>
<comment type="similarity">
    <text evidence="11">Belongs to the Thz kinase family.</text>
</comment>